<dbReference type="Proteomes" id="UP000563523">
    <property type="component" value="Unassembled WGS sequence"/>
</dbReference>
<accession>A0A850RBT8</accession>
<dbReference type="EMBL" id="JABZEC010000005">
    <property type="protein sequence ID" value="NVY96776.1"/>
    <property type="molecule type" value="Genomic_DNA"/>
</dbReference>
<dbReference type="AlphaFoldDB" id="A0A850RBT8"/>
<organism evidence="1 2">
    <name type="scientific">Bombilactobacillus apium</name>
    <dbReference type="NCBI Taxonomy" id="2675299"/>
    <lineage>
        <taxon>Bacteria</taxon>
        <taxon>Bacillati</taxon>
        <taxon>Bacillota</taxon>
        <taxon>Bacilli</taxon>
        <taxon>Lactobacillales</taxon>
        <taxon>Lactobacillaceae</taxon>
        <taxon>Bombilactobacillus</taxon>
    </lineage>
</organism>
<protein>
    <submittedName>
        <fullName evidence="1">Uncharacterized protein</fullName>
    </submittedName>
</protein>
<proteinExistence type="predicted"/>
<dbReference type="RefSeq" id="WP_176942936.1">
    <property type="nucleotide sequence ID" value="NZ_JABZEC010000005.1"/>
</dbReference>
<reference evidence="1 2" key="1">
    <citation type="submission" date="2020-06" db="EMBL/GenBank/DDBJ databases">
        <authorList>
            <person name="Kang J."/>
        </authorList>
    </citation>
    <scope>NUCLEOTIDE SEQUENCE [LARGE SCALE GENOMIC DNA]</scope>
    <source>
        <strain evidence="1 2">DCY120</strain>
    </source>
</reference>
<comment type="caution">
    <text evidence="1">The sequence shown here is derived from an EMBL/GenBank/DDBJ whole genome shotgun (WGS) entry which is preliminary data.</text>
</comment>
<sequence length="51" mass="5931">MYWSIVQSYPHPELLKDLKFDDLAQKIINSTPKNISLMWAMKIAKKLLGLV</sequence>
<gene>
    <name evidence="1" type="ORF">HU830_06355</name>
</gene>
<name>A0A850RBT8_9LACO</name>
<evidence type="ECO:0000313" key="1">
    <source>
        <dbReference type="EMBL" id="NVY96776.1"/>
    </source>
</evidence>
<keyword evidence="2" id="KW-1185">Reference proteome</keyword>
<evidence type="ECO:0000313" key="2">
    <source>
        <dbReference type="Proteomes" id="UP000563523"/>
    </source>
</evidence>